<evidence type="ECO:0000313" key="3">
    <source>
        <dbReference type="Ensembl" id="ENSSPUP00000013850.1"/>
    </source>
</evidence>
<reference evidence="3" key="1">
    <citation type="submission" date="2025-08" db="UniProtKB">
        <authorList>
            <consortium name="Ensembl"/>
        </authorList>
    </citation>
    <scope>IDENTIFICATION</scope>
</reference>
<dbReference type="InterPro" id="IPR056803">
    <property type="entry name" value="ATR-like_N-HEAT"/>
</dbReference>
<organism evidence="3 4">
    <name type="scientific">Sphenodon punctatus</name>
    <name type="common">Tuatara</name>
    <name type="synonym">Hatteria punctata</name>
    <dbReference type="NCBI Taxonomy" id="8508"/>
    <lineage>
        <taxon>Eukaryota</taxon>
        <taxon>Metazoa</taxon>
        <taxon>Chordata</taxon>
        <taxon>Craniata</taxon>
        <taxon>Vertebrata</taxon>
        <taxon>Euteleostomi</taxon>
        <taxon>Lepidosauria</taxon>
        <taxon>Sphenodontia</taxon>
        <taxon>Sphenodontidae</taxon>
        <taxon>Sphenodon</taxon>
    </lineage>
</organism>
<reference evidence="3" key="2">
    <citation type="submission" date="2025-09" db="UniProtKB">
        <authorList>
            <consortium name="Ensembl"/>
        </authorList>
    </citation>
    <scope>IDENTIFICATION</scope>
</reference>
<dbReference type="Proteomes" id="UP000694392">
    <property type="component" value="Unplaced"/>
</dbReference>
<keyword evidence="4" id="KW-1185">Reference proteome</keyword>
<feature type="domain" description="Serine/threonine-protein kinase ATR-like N-HEAT region" evidence="2">
    <location>
        <begin position="1"/>
        <end position="126"/>
    </location>
</feature>
<evidence type="ECO:0000313" key="4">
    <source>
        <dbReference type="Proteomes" id="UP000694392"/>
    </source>
</evidence>
<proteinExistence type="predicted"/>
<accession>A0A8D0L782</accession>
<feature type="region of interest" description="Disordered" evidence="1">
    <location>
        <begin position="100"/>
        <end position="127"/>
    </location>
</feature>
<sequence>MLLEKLRALFEAGVLKCLQSEKLKSALCHVLQYFLKFVPAGYESAFQLRKGHIGSICTIFVDVIGSQLEQEYLLSPLYAALKMEGLQIIQELQCRNEREASDTDGWSSSSDEVPEKRLRLSLSMKPQ</sequence>
<dbReference type="AlphaFoldDB" id="A0A8D0L782"/>
<dbReference type="Pfam" id="PF25032">
    <property type="entry name" value="N-HEAT_ATR"/>
    <property type="match status" value="1"/>
</dbReference>
<evidence type="ECO:0000256" key="1">
    <source>
        <dbReference type="SAM" id="MobiDB-lite"/>
    </source>
</evidence>
<protein>
    <recommendedName>
        <fullName evidence="2">Serine/threonine-protein kinase ATR-like N-HEAT region domain-containing protein</fullName>
    </recommendedName>
</protein>
<evidence type="ECO:0000259" key="2">
    <source>
        <dbReference type="Pfam" id="PF25032"/>
    </source>
</evidence>
<dbReference type="Ensembl" id="ENSSPUT00000014772.1">
    <property type="protein sequence ID" value="ENSSPUP00000013850.1"/>
    <property type="gene ID" value="ENSSPUG00000010674.1"/>
</dbReference>
<name>A0A8D0L782_SPHPU</name>
<dbReference type="GeneTree" id="ENSGT00940000155714"/>